<evidence type="ECO:0000313" key="8">
    <source>
        <dbReference type="EMBL" id="POS85742.1"/>
    </source>
</evidence>
<feature type="non-terminal residue" evidence="8">
    <location>
        <position position="344"/>
    </location>
</feature>
<accession>A0A2S4PUN5</accession>
<keyword evidence="2" id="KW-0378">Hydrolase</keyword>
<dbReference type="GO" id="GO:0034477">
    <property type="term" value="P:U6 snRNA 3'-end processing"/>
    <property type="evidence" value="ECO:0007669"/>
    <property type="project" value="InterPro"/>
</dbReference>
<keyword evidence="1" id="KW-0540">Nuclease</keyword>
<dbReference type="HAMAP" id="MF_03040">
    <property type="entry name" value="USB1"/>
    <property type="match status" value="1"/>
</dbReference>
<comment type="caution">
    <text evidence="8">The sequence shown here is derived from an EMBL/GenBank/DDBJ whole genome shotgun (WGS) entry which is preliminary data.</text>
</comment>
<feature type="region of interest" description="Disordered" evidence="7">
    <location>
        <begin position="247"/>
        <end position="269"/>
    </location>
</feature>
<dbReference type="GO" id="GO:0000175">
    <property type="term" value="F:3'-5'-RNA exonuclease activity"/>
    <property type="evidence" value="ECO:0007669"/>
    <property type="project" value="TreeGrafter"/>
</dbReference>
<name>A0A2S4PUN5_9PEZI</name>
<evidence type="ECO:0000256" key="3">
    <source>
        <dbReference type="ARBA" id="ARBA00023239"/>
    </source>
</evidence>
<dbReference type="GO" id="GO:0005634">
    <property type="term" value="C:nucleus"/>
    <property type="evidence" value="ECO:0007669"/>
    <property type="project" value="TreeGrafter"/>
</dbReference>
<dbReference type="GO" id="GO:0016829">
    <property type="term" value="F:lyase activity"/>
    <property type="evidence" value="ECO:0007669"/>
    <property type="project" value="UniProtKB-KW"/>
</dbReference>
<dbReference type="AlphaFoldDB" id="A0A2S4PUN5"/>
<organism evidence="8 9">
    <name type="scientific">Erysiphe pulchra</name>
    <dbReference type="NCBI Taxonomy" id="225359"/>
    <lineage>
        <taxon>Eukaryota</taxon>
        <taxon>Fungi</taxon>
        <taxon>Dikarya</taxon>
        <taxon>Ascomycota</taxon>
        <taxon>Pezizomycotina</taxon>
        <taxon>Leotiomycetes</taxon>
        <taxon>Erysiphales</taxon>
        <taxon>Erysiphaceae</taxon>
        <taxon>Erysiphe</taxon>
    </lineage>
</organism>
<dbReference type="PANTHER" id="PTHR13522">
    <property type="entry name" value="U6 SNRNA PHOSPHODIESTERASE 1"/>
    <property type="match status" value="1"/>
</dbReference>
<keyword evidence="4" id="KW-0539">Nucleus</keyword>
<evidence type="ECO:0000256" key="4">
    <source>
        <dbReference type="ARBA" id="ARBA00023242"/>
    </source>
</evidence>
<dbReference type="Gene3D" id="3.90.1140.10">
    <property type="entry name" value="Cyclic phosphodiesterase"/>
    <property type="match status" value="1"/>
</dbReference>
<dbReference type="STRING" id="225359.A0A2S4PUN5"/>
<evidence type="ECO:0000256" key="1">
    <source>
        <dbReference type="ARBA" id="ARBA00022722"/>
    </source>
</evidence>
<dbReference type="InterPro" id="IPR027521">
    <property type="entry name" value="Usb1"/>
</dbReference>
<protein>
    <recommendedName>
        <fullName evidence="5">U6 snRNA phosphodiesterase 1</fullName>
    </recommendedName>
    <alternativeName>
        <fullName evidence="6">3'-5' RNA exonuclease USB1</fullName>
    </alternativeName>
</protein>
<keyword evidence="9" id="KW-1185">Reference proteome</keyword>
<dbReference type="PANTHER" id="PTHR13522:SF3">
    <property type="entry name" value="U6 SNRNA PHOSPHODIESTERASE 1"/>
    <property type="match status" value="1"/>
</dbReference>
<evidence type="ECO:0000256" key="7">
    <source>
        <dbReference type="SAM" id="MobiDB-lite"/>
    </source>
</evidence>
<evidence type="ECO:0000256" key="5">
    <source>
        <dbReference type="ARBA" id="ARBA00029543"/>
    </source>
</evidence>
<evidence type="ECO:0000256" key="6">
    <source>
        <dbReference type="ARBA" id="ARBA00030030"/>
    </source>
</evidence>
<dbReference type="EMBL" id="PEDP01000513">
    <property type="protein sequence ID" value="POS85742.1"/>
    <property type="molecule type" value="Genomic_DNA"/>
</dbReference>
<sequence>MALVDYTSSDEDQDVDVRSSSSPTYDAKEAAPSIYNKANTSDPLPPLPAKFYDLYATTKRLSTKDDPSLHDGRVRSSPHVVGNWPTHIYLECQFTFFNVRIVSNIVLEGNPSTIERELLHQLIMAVQPKDNSFQILSFLTSELKAPLPLHVSLSRPIQITTKQKDSIIDSLRQSIKHSGIQPFEISFTKLEWVSNFERSRWFLILQTSSRHGNNELQKLLRISNTIIQRHGLLPLYEDPNSITDLTSCPERSSRAQGKSSNRSVEHQKPLSNSRLAFNTFHVSIAWSLTPPTQSHMECMKAANRENFDTISKLHTVFGNVKAKIGNAVTSIPLIGNIIETDGSM</sequence>
<dbReference type="Pfam" id="PF09749">
    <property type="entry name" value="HVSL"/>
    <property type="match status" value="1"/>
</dbReference>
<evidence type="ECO:0000313" key="9">
    <source>
        <dbReference type="Proteomes" id="UP000237438"/>
    </source>
</evidence>
<proteinExistence type="inferred from homology"/>
<evidence type="ECO:0000256" key="2">
    <source>
        <dbReference type="ARBA" id="ARBA00022801"/>
    </source>
</evidence>
<reference evidence="8 9" key="1">
    <citation type="submission" date="2017-10" db="EMBL/GenBank/DDBJ databases">
        <title>Development of genomic resources for the powdery mildew, Erysiphe pulchra.</title>
        <authorList>
            <person name="Wadl P.A."/>
            <person name="Mack B.M."/>
            <person name="Moore G."/>
            <person name="Beltz S.B."/>
        </authorList>
    </citation>
    <scope>NUCLEOTIDE SEQUENCE [LARGE SCALE GENOMIC DNA]</scope>
    <source>
        <strain evidence="8">Cflorida</strain>
    </source>
</reference>
<gene>
    <name evidence="8" type="ORF">EPUL_003948</name>
</gene>
<dbReference type="OrthoDB" id="49151at2759"/>
<dbReference type="Proteomes" id="UP000237438">
    <property type="component" value="Unassembled WGS sequence"/>
</dbReference>
<keyword evidence="3" id="KW-0456">Lyase</keyword>
<feature type="region of interest" description="Disordered" evidence="7">
    <location>
        <begin position="1"/>
        <end position="42"/>
    </location>
</feature>
<feature type="compositionally biased region" description="Polar residues" evidence="7">
    <location>
        <begin position="247"/>
        <end position="262"/>
    </location>
</feature>